<evidence type="ECO:0000313" key="1">
    <source>
        <dbReference type="EMBL" id="KAI8556091.1"/>
    </source>
</evidence>
<name>A0ACC0NS67_RHOML</name>
<keyword evidence="2" id="KW-1185">Reference proteome</keyword>
<sequence>MLQSSSTFSCENYVTSKPLMNEEKASEEWESLVAVRSKGGGGGNSSSSIAERRAKMRRFKGSGTINTSRRCEYATSDVFDFEMVCSSSVDAQGLTVTFILQMQTPISSEIPIDSPKAGASSCATEASANTRVSKSMTYPSRGVARTCEDGYNWRKYGQKNVKTSQYPRSYYKCTHPNCKVKRKLQCSPDGQITEIMYDGVHCHPRQQRNRQEILRTSFLHNQMSEASDGSDEAGSDWEFGGLETSTSVLTANSDPWSNSEAKLSCAIFESNGTPELSLGDDAAADDDEPESKKRKTEISAHKPRVVFLIDSGVDALDDGYCWRKYGKKFVKGNVNPRSYYKCTSTGCPVRKQMERASQNWKSVCITYDGKHTHEVPAAGNLNQGGGWTISPTASSTRPNLAFVRNANGPKAEAQSQDHSPFFQRTHLDLDNETVLSALLGDSKSAKKIESPPLAYQLKLKNSLLSGSFGPNFPMPSSPLSVSTSGSMEPSCSNGNHGWENGFAHYCFGRHERLWENDTRSIEPYKQEQRDDNLRGIPLLPMVNHTNAPQTSSSSSSSSSWSVWSV</sequence>
<reference evidence="1" key="1">
    <citation type="submission" date="2022-02" db="EMBL/GenBank/DDBJ databases">
        <title>Plant Genome Project.</title>
        <authorList>
            <person name="Zhang R.-G."/>
        </authorList>
    </citation>
    <scope>NUCLEOTIDE SEQUENCE</scope>
    <source>
        <strain evidence="1">AT1</strain>
    </source>
</reference>
<dbReference type="EMBL" id="CM046392">
    <property type="protein sequence ID" value="KAI8556091.1"/>
    <property type="molecule type" value="Genomic_DNA"/>
</dbReference>
<accession>A0ACC0NS67</accession>
<gene>
    <name evidence="1" type="ORF">RHMOL_Rhmol05G0224900</name>
</gene>
<protein>
    <submittedName>
        <fullName evidence="1">Uncharacterized protein</fullName>
    </submittedName>
</protein>
<comment type="caution">
    <text evidence="1">The sequence shown here is derived from an EMBL/GenBank/DDBJ whole genome shotgun (WGS) entry which is preliminary data.</text>
</comment>
<evidence type="ECO:0000313" key="2">
    <source>
        <dbReference type="Proteomes" id="UP001062846"/>
    </source>
</evidence>
<proteinExistence type="predicted"/>
<organism evidence="1 2">
    <name type="scientific">Rhododendron molle</name>
    <name type="common">Chinese azalea</name>
    <name type="synonym">Azalea mollis</name>
    <dbReference type="NCBI Taxonomy" id="49168"/>
    <lineage>
        <taxon>Eukaryota</taxon>
        <taxon>Viridiplantae</taxon>
        <taxon>Streptophyta</taxon>
        <taxon>Embryophyta</taxon>
        <taxon>Tracheophyta</taxon>
        <taxon>Spermatophyta</taxon>
        <taxon>Magnoliopsida</taxon>
        <taxon>eudicotyledons</taxon>
        <taxon>Gunneridae</taxon>
        <taxon>Pentapetalae</taxon>
        <taxon>asterids</taxon>
        <taxon>Ericales</taxon>
        <taxon>Ericaceae</taxon>
        <taxon>Ericoideae</taxon>
        <taxon>Rhodoreae</taxon>
        <taxon>Rhododendron</taxon>
    </lineage>
</organism>
<dbReference type="Proteomes" id="UP001062846">
    <property type="component" value="Chromosome 5"/>
</dbReference>